<evidence type="ECO:0000256" key="1">
    <source>
        <dbReference type="SAM" id="Phobius"/>
    </source>
</evidence>
<dbReference type="OrthoDB" id="1937310at2759"/>
<dbReference type="EMBL" id="JAJAGQ010000016">
    <property type="protein sequence ID" value="KAJ8539591.1"/>
    <property type="molecule type" value="Genomic_DNA"/>
</dbReference>
<dbReference type="AlphaFoldDB" id="A0A9Q1R4H7"/>
<name>A0A9Q1R4H7_9SOLA</name>
<dbReference type="Proteomes" id="UP001152561">
    <property type="component" value="Unassembled WGS sequence"/>
</dbReference>
<reference evidence="3" key="1">
    <citation type="journal article" date="2023" name="Proc. Natl. Acad. Sci. U.S.A.">
        <title>Genomic and structural basis for evolution of tropane alkaloid biosynthesis.</title>
        <authorList>
            <person name="Wanga Y.-J."/>
            <person name="Taina T."/>
            <person name="Yua J.-Y."/>
            <person name="Lia J."/>
            <person name="Xua B."/>
            <person name="Chenc J."/>
            <person name="D'Auriad J.C."/>
            <person name="Huanga J.-P."/>
            <person name="Huanga S.-X."/>
        </authorList>
    </citation>
    <scope>NUCLEOTIDE SEQUENCE [LARGE SCALE GENOMIC DNA]</scope>
    <source>
        <strain evidence="3">cv. KIB-2019</strain>
    </source>
</reference>
<feature type="transmembrane region" description="Helical" evidence="1">
    <location>
        <begin position="69"/>
        <end position="87"/>
    </location>
</feature>
<comment type="caution">
    <text evidence="2">The sequence shown here is derived from an EMBL/GenBank/DDBJ whole genome shotgun (WGS) entry which is preliminary data.</text>
</comment>
<dbReference type="PANTHER" id="PTHR34936:SF7">
    <property type="entry name" value="NADH-UBIQUINONE OXIDOREDUCTASE CHAIN 5"/>
    <property type="match status" value="1"/>
</dbReference>
<feature type="transmembrane region" description="Helical" evidence="1">
    <location>
        <begin position="41"/>
        <end position="63"/>
    </location>
</feature>
<organism evidence="2 3">
    <name type="scientific">Anisodus acutangulus</name>
    <dbReference type="NCBI Taxonomy" id="402998"/>
    <lineage>
        <taxon>Eukaryota</taxon>
        <taxon>Viridiplantae</taxon>
        <taxon>Streptophyta</taxon>
        <taxon>Embryophyta</taxon>
        <taxon>Tracheophyta</taxon>
        <taxon>Spermatophyta</taxon>
        <taxon>Magnoliopsida</taxon>
        <taxon>eudicotyledons</taxon>
        <taxon>Gunneridae</taxon>
        <taxon>Pentapetalae</taxon>
        <taxon>asterids</taxon>
        <taxon>lamiids</taxon>
        <taxon>Solanales</taxon>
        <taxon>Solanaceae</taxon>
        <taxon>Solanoideae</taxon>
        <taxon>Hyoscyameae</taxon>
        <taxon>Anisodus</taxon>
    </lineage>
</organism>
<protein>
    <submittedName>
        <fullName evidence="2">Uncharacterized protein</fullName>
    </submittedName>
</protein>
<proteinExistence type="predicted"/>
<keyword evidence="3" id="KW-1185">Reference proteome</keyword>
<keyword evidence="1" id="KW-0812">Transmembrane</keyword>
<evidence type="ECO:0000313" key="3">
    <source>
        <dbReference type="Proteomes" id="UP001152561"/>
    </source>
</evidence>
<evidence type="ECO:0000313" key="2">
    <source>
        <dbReference type="EMBL" id="KAJ8539591.1"/>
    </source>
</evidence>
<dbReference type="PANTHER" id="PTHR34936">
    <property type="entry name" value="EXPRESSED PROTEIN"/>
    <property type="match status" value="1"/>
</dbReference>
<accession>A0A9Q1R4H7</accession>
<keyword evidence="1" id="KW-0472">Membrane</keyword>
<gene>
    <name evidence="2" type="ORF">K7X08_013843</name>
</gene>
<keyword evidence="1" id="KW-1133">Transmembrane helix</keyword>
<sequence length="106" mass="12350">MITRSKLAEQLREYQIKSKHDWASVSFFSSTSNLTSTRVDVVIFVIWELVILAFLVFSAISLYFRHLKLAFILVCVTLLLLLCMKIAKKVRSARKKKRRMLLPLSM</sequence>